<gene>
    <name evidence="5" type="ORF">Lalb_Chr15g0076391</name>
</gene>
<accession>A0A6A4PE00</accession>
<feature type="compositionally biased region" description="Basic and acidic residues" evidence="4">
    <location>
        <begin position="246"/>
        <end position="270"/>
    </location>
</feature>
<dbReference type="AlphaFoldDB" id="A0A6A4PE00"/>
<organism evidence="5 6">
    <name type="scientific">Lupinus albus</name>
    <name type="common">White lupine</name>
    <name type="synonym">Lupinus termis</name>
    <dbReference type="NCBI Taxonomy" id="3870"/>
    <lineage>
        <taxon>Eukaryota</taxon>
        <taxon>Viridiplantae</taxon>
        <taxon>Streptophyta</taxon>
        <taxon>Embryophyta</taxon>
        <taxon>Tracheophyta</taxon>
        <taxon>Spermatophyta</taxon>
        <taxon>Magnoliopsida</taxon>
        <taxon>eudicotyledons</taxon>
        <taxon>Gunneridae</taxon>
        <taxon>Pentapetalae</taxon>
        <taxon>rosids</taxon>
        <taxon>fabids</taxon>
        <taxon>Fabales</taxon>
        <taxon>Fabaceae</taxon>
        <taxon>Papilionoideae</taxon>
        <taxon>50 kb inversion clade</taxon>
        <taxon>genistoids sensu lato</taxon>
        <taxon>core genistoids</taxon>
        <taxon>Genisteae</taxon>
        <taxon>Lupinus</taxon>
    </lineage>
</organism>
<proteinExistence type="inferred from homology"/>
<dbReference type="EMBL" id="WOCE01000015">
    <property type="protein sequence ID" value="KAE9598047.1"/>
    <property type="molecule type" value="Genomic_DNA"/>
</dbReference>
<name>A0A6A4PE00_LUPAL</name>
<dbReference type="GO" id="GO:0001763">
    <property type="term" value="P:morphogenesis of a branching structure"/>
    <property type="evidence" value="ECO:0007669"/>
    <property type="project" value="InterPro"/>
</dbReference>
<evidence type="ECO:0000256" key="3">
    <source>
        <dbReference type="ARBA" id="ARBA00026138"/>
    </source>
</evidence>
<evidence type="ECO:0000256" key="2">
    <source>
        <dbReference type="ARBA" id="ARBA00025796"/>
    </source>
</evidence>
<comment type="caution">
    <text evidence="5">The sequence shown here is derived from an EMBL/GenBank/DDBJ whole genome shotgun (WGS) entry which is preliminary data.</text>
</comment>
<keyword evidence="6" id="KW-1185">Reference proteome</keyword>
<dbReference type="PANTHER" id="PTHR38366:SF1">
    <property type="entry name" value="PROTEIN TILLER ANGLE CONTROL 1"/>
    <property type="match status" value="1"/>
</dbReference>
<evidence type="ECO:0000313" key="5">
    <source>
        <dbReference type="EMBL" id="KAE9598047.1"/>
    </source>
</evidence>
<evidence type="ECO:0000256" key="1">
    <source>
        <dbReference type="ARBA" id="ARBA00022604"/>
    </source>
</evidence>
<sequence length="279" mass="31917">MKIFNWVNKRFHHRTLNDGFVSNMKSTEHIVNNVDSEALLKQVGLVDLVGDWKDGILTIGTLGYDHMKNFNQNKEYFALESENELDHEDYGEHILIEGNDDYTNYNNNAEVEELKPLIHTTFENKFEDVSANSSNHDAHNSSKEKMIDYHGAIESKNVESDLKKKKGERTTLADLFLADSNVHHIKVGTIKTLLQSSEKPSLNAKHGMLFPKKFIPHVKDNPQPIKHIKKLMKKMLKSKIHPEHDVKNHKIEGQKGTDEEIIDNNHKHGATDTTSLLPI</sequence>
<reference evidence="6" key="1">
    <citation type="journal article" date="2020" name="Nat. Commun.">
        <title>Genome sequence of the cluster root forming white lupin.</title>
        <authorList>
            <person name="Hufnagel B."/>
            <person name="Marques A."/>
            <person name="Soriano A."/>
            <person name="Marques L."/>
            <person name="Divol F."/>
            <person name="Doumas P."/>
            <person name="Sallet E."/>
            <person name="Mancinotti D."/>
            <person name="Carrere S."/>
            <person name="Marande W."/>
            <person name="Arribat S."/>
            <person name="Keller J."/>
            <person name="Huneau C."/>
            <person name="Blein T."/>
            <person name="Aime D."/>
            <person name="Laguerre M."/>
            <person name="Taylor J."/>
            <person name="Schubert V."/>
            <person name="Nelson M."/>
            <person name="Geu-Flores F."/>
            <person name="Crespi M."/>
            <person name="Gallardo-Guerrero K."/>
            <person name="Delaux P.-M."/>
            <person name="Salse J."/>
            <person name="Berges H."/>
            <person name="Guyot R."/>
            <person name="Gouzy J."/>
            <person name="Peret B."/>
        </authorList>
    </citation>
    <scope>NUCLEOTIDE SEQUENCE [LARGE SCALE GENOMIC DNA]</scope>
    <source>
        <strain evidence="6">cv. Amiga</strain>
    </source>
</reference>
<comment type="similarity">
    <text evidence="2">Belongs to the TAC family.</text>
</comment>
<evidence type="ECO:0000256" key="4">
    <source>
        <dbReference type="SAM" id="MobiDB-lite"/>
    </source>
</evidence>
<protein>
    <recommendedName>
        <fullName evidence="3">Protein TILLER ANGLE CONTROL 1</fullName>
    </recommendedName>
</protein>
<dbReference type="Proteomes" id="UP000447434">
    <property type="component" value="Chromosome 15"/>
</dbReference>
<feature type="region of interest" description="Disordered" evidence="4">
    <location>
        <begin position="246"/>
        <end position="279"/>
    </location>
</feature>
<keyword evidence="1" id="KW-0341">Growth regulation</keyword>
<evidence type="ECO:0000313" key="6">
    <source>
        <dbReference type="Proteomes" id="UP000447434"/>
    </source>
</evidence>
<dbReference type="InterPro" id="IPR044989">
    <property type="entry name" value="TAC1"/>
</dbReference>
<dbReference type="PANTHER" id="PTHR38366">
    <property type="entry name" value="NAD-DEPENDENT PROTEIN DEACETYLASE HST1-LIKE PROTEIN"/>
    <property type="match status" value="1"/>
</dbReference>
<dbReference type="OrthoDB" id="1922866at2759"/>